<organism evidence="1 2">
    <name type="scientific">Russula ochroleuca</name>
    <dbReference type="NCBI Taxonomy" id="152965"/>
    <lineage>
        <taxon>Eukaryota</taxon>
        <taxon>Fungi</taxon>
        <taxon>Dikarya</taxon>
        <taxon>Basidiomycota</taxon>
        <taxon>Agaricomycotina</taxon>
        <taxon>Agaricomycetes</taxon>
        <taxon>Russulales</taxon>
        <taxon>Russulaceae</taxon>
        <taxon>Russula</taxon>
    </lineage>
</organism>
<evidence type="ECO:0000313" key="2">
    <source>
        <dbReference type="Proteomes" id="UP000759537"/>
    </source>
</evidence>
<name>A0A9P5TEL9_9AGAM</name>
<reference evidence="1" key="1">
    <citation type="submission" date="2019-10" db="EMBL/GenBank/DDBJ databases">
        <authorList>
            <consortium name="DOE Joint Genome Institute"/>
            <person name="Kuo A."/>
            <person name="Miyauchi S."/>
            <person name="Kiss E."/>
            <person name="Drula E."/>
            <person name="Kohler A."/>
            <person name="Sanchez-Garcia M."/>
            <person name="Andreopoulos B."/>
            <person name="Barry K.W."/>
            <person name="Bonito G."/>
            <person name="Buee M."/>
            <person name="Carver A."/>
            <person name="Chen C."/>
            <person name="Cichocki N."/>
            <person name="Clum A."/>
            <person name="Culley D."/>
            <person name="Crous P.W."/>
            <person name="Fauchery L."/>
            <person name="Girlanda M."/>
            <person name="Hayes R."/>
            <person name="Keri Z."/>
            <person name="LaButti K."/>
            <person name="Lipzen A."/>
            <person name="Lombard V."/>
            <person name="Magnuson J."/>
            <person name="Maillard F."/>
            <person name="Morin E."/>
            <person name="Murat C."/>
            <person name="Nolan M."/>
            <person name="Ohm R."/>
            <person name="Pangilinan J."/>
            <person name="Pereira M."/>
            <person name="Perotto S."/>
            <person name="Peter M."/>
            <person name="Riley R."/>
            <person name="Sitrit Y."/>
            <person name="Stielow B."/>
            <person name="Szollosi G."/>
            <person name="Zifcakova L."/>
            <person name="Stursova M."/>
            <person name="Spatafora J.W."/>
            <person name="Tedersoo L."/>
            <person name="Vaario L.-M."/>
            <person name="Yamada A."/>
            <person name="Yan M."/>
            <person name="Wang P."/>
            <person name="Xu J."/>
            <person name="Bruns T."/>
            <person name="Baldrian P."/>
            <person name="Vilgalys R."/>
            <person name="Henrissat B."/>
            <person name="Grigoriev I.V."/>
            <person name="Hibbett D."/>
            <person name="Nagy L.G."/>
            <person name="Martin F.M."/>
        </authorList>
    </citation>
    <scope>NUCLEOTIDE SEQUENCE</scope>
    <source>
        <strain evidence="1">Prilba</strain>
    </source>
</reference>
<proteinExistence type="predicted"/>
<gene>
    <name evidence="1" type="ORF">DFH94DRAFT_703134</name>
</gene>
<protein>
    <submittedName>
        <fullName evidence="1">Uncharacterized protein</fullName>
    </submittedName>
</protein>
<dbReference type="EMBL" id="WHVB01000001">
    <property type="protein sequence ID" value="KAF8487117.1"/>
    <property type="molecule type" value="Genomic_DNA"/>
</dbReference>
<dbReference type="OrthoDB" id="3245555at2759"/>
<dbReference type="AlphaFoldDB" id="A0A9P5TEL9"/>
<sequence length="79" mass="9002">MAAKDASASRDKLIELFNRVERFFGRLEIYTDIAPTMAMTDIITEIMVEVLTTLAIATKEVKRSRLIYQEVGRKHGDRG</sequence>
<dbReference type="Proteomes" id="UP000759537">
    <property type="component" value="Unassembled WGS sequence"/>
</dbReference>
<evidence type="ECO:0000313" key="1">
    <source>
        <dbReference type="EMBL" id="KAF8487117.1"/>
    </source>
</evidence>
<reference evidence="1" key="2">
    <citation type="journal article" date="2020" name="Nat. Commun.">
        <title>Large-scale genome sequencing of mycorrhizal fungi provides insights into the early evolution of symbiotic traits.</title>
        <authorList>
            <person name="Miyauchi S."/>
            <person name="Kiss E."/>
            <person name="Kuo A."/>
            <person name="Drula E."/>
            <person name="Kohler A."/>
            <person name="Sanchez-Garcia M."/>
            <person name="Morin E."/>
            <person name="Andreopoulos B."/>
            <person name="Barry K.W."/>
            <person name="Bonito G."/>
            <person name="Buee M."/>
            <person name="Carver A."/>
            <person name="Chen C."/>
            <person name="Cichocki N."/>
            <person name="Clum A."/>
            <person name="Culley D."/>
            <person name="Crous P.W."/>
            <person name="Fauchery L."/>
            <person name="Girlanda M."/>
            <person name="Hayes R.D."/>
            <person name="Keri Z."/>
            <person name="LaButti K."/>
            <person name="Lipzen A."/>
            <person name="Lombard V."/>
            <person name="Magnuson J."/>
            <person name="Maillard F."/>
            <person name="Murat C."/>
            <person name="Nolan M."/>
            <person name="Ohm R.A."/>
            <person name="Pangilinan J."/>
            <person name="Pereira M.F."/>
            <person name="Perotto S."/>
            <person name="Peter M."/>
            <person name="Pfister S."/>
            <person name="Riley R."/>
            <person name="Sitrit Y."/>
            <person name="Stielow J.B."/>
            <person name="Szollosi G."/>
            <person name="Zifcakova L."/>
            <person name="Stursova M."/>
            <person name="Spatafora J.W."/>
            <person name="Tedersoo L."/>
            <person name="Vaario L.M."/>
            <person name="Yamada A."/>
            <person name="Yan M."/>
            <person name="Wang P."/>
            <person name="Xu J."/>
            <person name="Bruns T."/>
            <person name="Baldrian P."/>
            <person name="Vilgalys R."/>
            <person name="Dunand C."/>
            <person name="Henrissat B."/>
            <person name="Grigoriev I.V."/>
            <person name="Hibbett D."/>
            <person name="Nagy L.G."/>
            <person name="Martin F.M."/>
        </authorList>
    </citation>
    <scope>NUCLEOTIDE SEQUENCE</scope>
    <source>
        <strain evidence="1">Prilba</strain>
    </source>
</reference>
<comment type="caution">
    <text evidence="1">The sequence shown here is derived from an EMBL/GenBank/DDBJ whole genome shotgun (WGS) entry which is preliminary data.</text>
</comment>
<keyword evidence="2" id="KW-1185">Reference proteome</keyword>
<accession>A0A9P5TEL9</accession>